<dbReference type="InterPro" id="IPR029056">
    <property type="entry name" value="Ribokinase-like"/>
</dbReference>
<dbReference type="Proteomes" id="UP000309128">
    <property type="component" value="Unassembled WGS sequence"/>
</dbReference>
<accession>A0A5S4FP63</accession>
<gene>
    <name evidence="5" type="ORF">ETD86_11510</name>
</gene>
<evidence type="ECO:0000313" key="5">
    <source>
        <dbReference type="EMBL" id="TMR22468.1"/>
    </source>
</evidence>
<organism evidence="5 6">
    <name type="scientific">Nonomuraea turkmeniaca</name>
    <dbReference type="NCBI Taxonomy" id="103838"/>
    <lineage>
        <taxon>Bacteria</taxon>
        <taxon>Bacillati</taxon>
        <taxon>Actinomycetota</taxon>
        <taxon>Actinomycetes</taxon>
        <taxon>Streptosporangiales</taxon>
        <taxon>Streptosporangiaceae</taxon>
        <taxon>Nonomuraea</taxon>
    </lineage>
</organism>
<keyword evidence="3 5" id="KW-0418">Kinase</keyword>
<reference evidence="5 6" key="1">
    <citation type="submission" date="2019-05" db="EMBL/GenBank/DDBJ databases">
        <title>Draft genome sequence of Nonomuraea turkmeniaca DSM 43926.</title>
        <authorList>
            <person name="Saricaoglu S."/>
            <person name="Isik K."/>
        </authorList>
    </citation>
    <scope>NUCLEOTIDE SEQUENCE [LARGE SCALE GENOMIC DNA]</scope>
    <source>
        <strain evidence="5 6">DSM 43926</strain>
    </source>
</reference>
<dbReference type="PANTHER" id="PTHR43085">
    <property type="entry name" value="HEXOKINASE FAMILY MEMBER"/>
    <property type="match status" value="1"/>
</dbReference>
<feature type="domain" description="Carbohydrate kinase PfkB" evidence="4">
    <location>
        <begin position="7"/>
        <end position="263"/>
    </location>
</feature>
<protein>
    <submittedName>
        <fullName evidence="5">Carbohydrate kinase family protein</fullName>
    </submittedName>
</protein>
<keyword evidence="6" id="KW-1185">Reference proteome</keyword>
<keyword evidence="2" id="KW-0808">Transferase</keyword>
<dbReference type="GO" id="GO:0016301">
    <property type="term" value="F:kinase activity"/>
    <property type="evidence" value="ECO:0007669"/>
    <property type="project" value="UniProtKB-KW"/>
</dbReference>
<dbReference type="InterPro" id="IPR050306">
    <property type="entry name" value="PfkB_Carbo_kinase"/>
</dbReference>
<comment type="caution">
    <text evidence="5">The sequence shown here is derived from an EMBL/GenBank/DDBJ whole genome shotgun (WGS) entry which is preliminary data.</text>
</comment>
<dbReference type="OrthoDB" id="3524952at2"/>
<evidence type="ECO:0000259" key="4">
    <source>
        <dbReference type="Pfam" id="PF00294"/>
    </source>
</evidence>
<dbReference type="RefSeq" id="WP_138666124.1">
    <property type="nucleotide sequence ID" value="NZ_VCKY01000029.1"/>
</dbReference>
<sequence>MPCLGVIGNISIDTTRYPDGRSHVLIGGAALYVASAAARAGATARPVAVAGSDLAGLHAHAWPATLDLSGVAMMPGPSCRFDITYGSDGQIIALTAEYGTATTLTAHALTLLARADCDHWHVCCRRPLDIGQVLDRLMMTGQRFSLDFHLPSAAEQITAAKAALPHAEAVFVNAAEYQLLDDRVAVNDLPTVVVSDGPGAVILLRHGQPVGAELPKRHPVVEVTGAGDTLAGTFLAEVLHGTPERDALAAAVTAASRHTGTPGVPYNPP</sequence>
<dbReference type="Gene3D" id="3.40.1190.20">
    <property type="match status" value="1"/>
</dbReference>
<dbReference type="SUPFAM" id="SSF53613">
    <property type="entry name" value="Ribokinase-like"/>
    <property type="match status" value="1"/>
</dbReference>
<dbReference type="PANTHER" id="PTHR43085:SF57">
    <property type="entry name" value="CARBOHYDRATE KINASE PFKB DOMAIN-CONTAINING PROTEIN"/>
    <property type="match status" value="1"/>
</dbReference>
<evidence type="ECO:0000313" key="6">
    <source>
        <dbReference type="Proteomes" id="UP000309128"/>
    </source>
</evidence>
<dbReference type="EMBL" id="VCKY01000029">
    <property type="protein sequence ID" value="TMR22468.1"/>
    <property type="molecule type" value="Genomic_DNA"/>
</dbReference>
<evidence type="ECO:0000256" key="2">
    <source>
        <dbReference type="ARBA" id="ARBA00022679"/>
    </source>
</evidence>
<evidence type="ECO:0000256" key="3">
    <source>
        <dbReference type="ARBA" id="ARBA00022777"/>
    </source>
</evidence>
<comment type="similarity">
    <text evidence="1">Belongs to the carbohydrate kinase PfkB family.</text>
</comment>
<proteinExistence type="inferred from homology"/>
<evidence type="ECO:0000256" key="1">
    <source>
        <dbReference type="ARBA" id="ARBA00010688"/>
    </source>
</evidence>
<name>A0A5S4FP63_9ACTN</name>
<dbReference type="Pfam" id="PF00294">
    <property type="entry name" value="PfkB"/>
    <property type="match status" value="1"/>
</dbReference>
<dbReference type="AlphaFoldDB" id="A0A5S4FP63"/>
<dbReference type="InterPro" id="IPR011611">
    <property type="entry name" value="PfkB_dom"/>
</dbReference>